<keyword evidence="4 6" id="KW-0472">Membrane</keyword>
<comment type="caution">
    <text evidence="8">The sequence shown here is derived from an EMBL/GenBank/DDBJ whole genome shotgun (WGS) entry which is preliminary data.</text>
</comment>
<feature type="transmembrane region" description="Helical" evidence="6">
    <location>
        <begin position="35"/>
        <end position="54"/>
    </location>
</feature>
<evidence type="ECO:0000256" key="5">
    <source>
        <dbReference type="ARBA" id="ARBA00038359"/>
    </source>
</evidence>
<feature type="transmembrane region" description="Helical" evidence="6">
    <location>
        <begin position="118"/>
        <end position="136"/>
    </location>
</feature>
<keyword evidence="3 6" id="KW-1133">Transmembrane helix</keyword>
<dbReference type="PANTHER" id="PTHR33048:SF92">
    <property type="entry name" value="INTEGRAL MEMBRANE PROTEIN"/>
    <property type="match status" value="1"/>
</dbReference>
<evidence type="ECO:0000256" key="3">
    <source>
        <dbReference type="ARBA" id="ARBA00022989"/>
    </source>
</evidence>
<name>A0A9P4JLD2_9PLEO</name>
<dbReference type="PANTHER" id="PTHR33048">
    <property type="entry name" value="PTH11-LIKE INTEGRAL MEMBRANE PROTEIN (AFU_ORTHOLOGUE AFUA_5G11245)"/>
    <property type="match status" value="1"/>
</dbReference>
<accession>A0A9P4JLD2</accession>
<dbReference type="GO" id="GO:0016020">
    <property type="term" value="C:membrane"/>
    <property type="evidence" value="ECO:0007669"/>
    <property type="project" value="UniProtKB-SubCell"/>
</dbReference>
<evidence type="ECO:0000313" key="8">
    <source>
        <dbReference type="EMBL" id="KAF2200384.1"/>
    </source>
</evidence>
<evidence type="ECO:0000313" key="9">
    <source>
        <dbReference type="Proteomes" id="UP000799536"/>
    </source>
</evidence>
<dbReference type="InterPro" id="IPR052337">
    <property type="entry name" value="SAT4-like"/>
</dbReference>
<gene>
    <name evidence="8" type="ORF">GQ43DRAFT_76812</name>
</gene>
<comment type="similarity">
    <text evidence="5">Belongs to the SAT4 family.</text>
</comment>
<evidence type="ECO:0000256" key="4">
    <source>
        <dbReference type="ARBA" id="ARBA00023136"/>
    </source>
</evidence>
<proteinExistence type="inferred from homology"/>
<reference evidence="8" key="1">
    <citation type="journal article" date="2020" name="Stud. Mycol.">
        <title>101 Dothideomycetes genomes: a test case for predicting lifestyles and emergence of pathogens.</title>
        <authorList>
            <person name="Haridas S."/>
            <person name="Albert R."/>
            <person name="Binder M."/>
            <person name="Bloem J."/>
            <person name="Labutti K."/>
            <person name="Salamov A."/>
            <person name="Andreopoulos B."/>
            <person name="Baker S."/>
            <person name="Barry K."/>
            <person name="Bills G."/>
            <person name="Bluhm B."/>
            <person name="Cannon C."/>
            <person name="Castanera R."/>
            <person name="Culley D."/>
            <person name="Daum C."/>
            <person name="Ezra D."/>
            <person name="Gonzalez J."/>
            <person name="Henrissat B."/>
            <person name="Kuo A."/>
            <person name="Liang C."/>
            <person name="Lipzen A."/>
            <person name="Lutzoni F."/>
            <person name="Magnuson J."/>
            <person name="Mondo S."/>
            <person name="Nolan M."/>
            <person name="Ohm R."/>
            <person name="Pangilinan J."/>
            <person name="Park H.-J."/>
            <person name="Ramirez L."/>
            <person name="Alfaro M."/>
            <person name="Sun H."/>
            <person name="Tritt A."/>
            <person name="Yoshinaga Y."/>
            <person name="Zwiers L.-H."/>
            <person name="Turgeon B."/>
            <person name="Goodwin S."/>
            <person name="Spatafora J."/>
            <person name="Crous P."/>
            <person name="Grigoriev I."/>
        </authorList>
    </citation>
    <scope>NUCLEOTIDE SEQUENCE</scope>
    <source>
        <strain evidence="8">ATCC 74209</strain>
    </source>
</reference>
<dbReference type="Proteomes" id="UP000799536">
    <property type="component" value="Unassembled WGS sequence"/>
</dbReference>
<evidence type="ECO:0000259" key="7">
    <source>
        <dbReference type="Pfam" id="PF20684"/>
    </source>
</evidence>
<feature type="transmembrane region" description="Helical" evidence="6">
    <location>
        <begin position="232"/>
        <end position="254"/>
    </location>
</feature>
<comment type="subcellular location">
    <subcellularLocation>
        <location evidence="1">Membrane</location>
        <topology evidence="1">Multi-pass membrane protein</topology>
    </subcellularLocation>
</comment>
<protein>
    <recommendedName>
        <fullName evidence="7">Rhodopsin domain-containing protein</fullName>
    </recommendedName>
</protein>
<evidence type="ECO:0000256" key="6">
    <source>
        <dbReference type="SAM" id="Phobius"/>
    </source>
</evidence>
<keyword evidence="9" id="KW-1185">Reference proteome</keyword>
<evidence type="ECO:0000256" key="1">
    <source>
        <dbReference type="ARBA" id="ARBA00004141"/>
    </source>
</evidence>
<feature type="transmembrane region" description="Helical" evidence="6">
    <location>
        <begin position="66"/>
        <end position="91"/>
    </location>
</feature>
<dbReference type="OrthoDB" id="444631at2759"/>
<feature type="transmembrane region" description="Helical" evidence="6">
    <location>
        <begin position="157"/>
        <end position="178"/>
    </location>
</feature>
<feature type="domain" description="Rhodopsin" evidence="7">
    <location>
        <begin position="51"/>
        <end position="292"/>
    </location>
</feature>
<keyword evidence="2 6" id="KW-0812">Transmembrane</keyword>
<organism evidence="8 9">
    <name type="scientific">Delitschia confertaspora ATCC 74209</name>
    <dbReference type="NCBI Taxonomy" id="1513339"/>
    <lineage>
        <taxon>Eukaryota</taxon>
        <taxon>Fungi</taxon>
        <taxon>Dikarya</taxon>
        <taxon>Ascomycota</taxon>
        <taxon>Pezizomycotina</taxon>
        <taxon>Dothideomycetes</taxon>
        <taxon>Pleosporomycetidae</taxon>
        <taxon>Pleosporales</taxon>
        <taxon>Delitschiaceae</taxon>
        <taxon>Delitschia</taxon>
    </lineage>
</organism>
<sequence>MDIYPQDQHDDMSKEMIVVFTSSIPAALPLARFQTLMWIFCGIATAAVMSRIYVRFATGGRLMVNDYFVVLALPILFTGAGLLQSTLLGIYSYESLTGTNSHQMHGASVRDGTFTKRFIAALDMAWIAIYCVKFAFIASFKFHKPPYAYVSAHLTRYYWFIVGGCVTTFILTLVGQAVVCPGAAENCPFLDSFGQTVLGMLITGLDIMTDIFVVSIPALVIQMAHMTKSQTAIYATFRCLSVFMIAIGISRLVIQYDAQNHRINYIWSAFWLFMEAAIALIMASISSWRRMLFDPKR</sequence>
<feature type="transmembrane region" description="Helical" evidence="6">
    <location>
        <begin position="198"/>
        <end position="220"/>
    </location>
</feature>
<dbReference type="InterPro" id="IPR049326">
    <property type="entry name" value="Rhodopsin_dom_fungi"/>
</dbReference>
<dbReference type="EMBL" id="ML994025">
    <property type="protein sequence ID" value="KAF2200384.1"/>
    <property type="molecule type" value="Genomic_DNA"/>
</dbReference>
<evidence type="ECO:0000256" key="2">
    <source>
        <dbReference type="ARBA" id="ARBA00022692"/>
    </source>
</evidence>
<feature type="transmembrane region" description="Helical" evidence="6">
    <location>
        <begin position="266"/>
        <end position="288"/>
    </location>
</feature>
<dbReference type="Pfam" id="PF20684">
    <property type="entry name" value="Fung_rhodopsin"/>
    <property type="match status" value="1"/>
</dbReference>
<dbReference type="AlphaFoldDB" id="A0A9P4JLD2"/>